<evidence type="ECO:0000256" key="2">
    <source>
        <dbReference type="ARBA" id="ARBA00009696"/>
    </source>
</evidence>
<evidence type="ECO:0000256" key="5">
    <source>
        <dbReference type="ARBA" id="ARBA00022448"/>
    </source>
</evidence>
<dbReference type="RefSeq" id="WP_097788565.1">
    <property type="nucleotide sequence ID" value="NZ_CP021435.1"/>
</dbReference>
<evidence type="ECO:0000256" key="9">
    <source>
        <dbReference type="ARBA" id="ARBA00023139"/>
    </source>
</evidence>
<reference evidence="15 16" key="1">
    <citation type="journal article" date="2017" name="Sci. Rep.">
        <title>Revealing the Saline Adaptation Strategies of the Halophilic Bacterium Halomonas beimenensis through High-throughput Omics and Transposon Mutagenesis Approaches.</title>
        <authorList>
            <person name="Chen Y.H."/>
            <person name="Lin S.S."/>
            <person name="Shyu Y.T."/>
        </authorList>
    </citation>
    <scope>NUCLEOTIDE SEQUENCE [LARGE SCALE GENOMIC DNA]</scope>
    <source>
        <strain evidence="15 16">NTU-111</strain>
    </source>
</reference>
<evidence type="ECO:0000313" key="15">
    <source>
        <dbReference type="EMBL" id="ATJ82083.1"/>
    </source>
</evidence>
<dbReference type="KEGG" id="hbe:BEI_1096"/>
<dbReference type="PROSITE" id="PS51257">
    <property type="entry name" value="PROKAR_LIPOPROTEIN"/>
    <property type="match status" value="1"/>
</dbReference>
<evidence type="ECO:0000256" key="7">
    <source>
        <dbReference type="ARBA" id="ARBA00022927"/>
    </source>
</evidence>
<organism evidence="15 16">
    <name type="scientific">Halomonas beimenensis</name>
    <dbReference type="NCBI Taxonomy" id="475662"/>
    <lineage>
        <taxon>Bacteria</taxon>
        <taxon>Pseudomonadati</taxon>
        <taxon>Pseudomonadota</taxon>
        <taxon>Gammaproteobacteria</taxon>
        <taxon>Oceanospirillales</taxon>
        <taxon>Halomonadaceae</taxon>
        <taxon>Halomonas</taxon>
    </lineage>
</organism>
<feature type="chain" id="PRO_5013330531" description="Outer-membrane lipoprotein LolB" evidence="14">
    <location>
        <begin position="21"/>
        <end position="206"/>
    </location>
</feature>
<dbReference type="GO" id="GO:0044874">
    <property type="term" value="P:lipoprotein localization to outer membrane"/>
    <property type="evidence" value="ECO:0007669"/>
    <property type="project" value="UniProtKB-UniRule"/>
</dbReference>
<evidence type="ECO:0000256" key="12">
    <source>
        <dbReference type="ARBA" id="ARBA00023288"/>
    </source>
</evidence>
<evidence type="ECO:0000313" key="16">
    <source>
        <dbReference type="Proteomes" id="UP000219993"/>
    </source>
</evidence>
<comment type="subcellular location">
    <subcellularLocation>
        <location evidence="1 13">Cell outer membrane</location>
        <topology evidence="1 13">Lipid-anchor</topology>
    </subcellularLocation>
</comment>
<keyword evidence="9 13" id="KW-0564">Palmitate</keyword>
<dbReference type="InterPro" id="IPR029046">
    <property type="entry name" value="LolA/LolB/LppX"/>
</dbReference>
<name>A0A291P5A1_9GAMM</name>
<dbReference type="Gene3D" id="2.50.20.10">
    <property type="entry name" value="Lipoprotein localisation LolA/LolB/LppX"/>
    <property type="match status" value="1"/>
</dbReference>
<evidence type="ECO:0000256" key="8">
    <source>
        <dbReference type="ARBA" id="ARBA00023136"/>
    </source>
</evidence>
<keyword evidence="6 13" id="KW-0732">Signal</keyword>
<sequence length="206" mass="23201">MRRPALLSLFWLVLAFGLLAGCASRPAPTDATRSAETWEAQRARLATLDTWELTGKVGLRTPDDSTSANLDWRQTPYHFRLLLSGPFGSGRSVLEGRTGRVSLTTGEGRFEAESPEALMRQRLGWSLPVAALTDWVRGLPAAARPHRLERDGRGFPARLEQDGWTIDYRDWTRADGLWLPRRMTLTYGDLDVTLVVTRWQPELLDV</sequence>
<evidence type="ECO:0000256" key="11">
    <source>
        <dbReference type="ARBA" id="ARBA00023237"/>
    </source>
</evidence>
<comment type="similarity">
    <text evidence="2 13">Belongs to the LolB family.</text>
</comment>
<feature type="signal peptide" evidence="14">
    <location>
        <begin position="1"/>
        <end position="20"/>
    </location>
</feature>
<dbReference type="GO" id="GO:0009279">
    <property type="term" value="C:cell outer membrane"/>
    <property type="evidence" value="ECO:0007669"/>
    <property type="project" value="UniProtKB-SubCell"/>
</dbReference>
<dbReference type="HAMAP" id="MF_00233">
    <property type="entry name" value="LolB"/>
    <property type="match status" value="1"/>
</dbReference>
<keyword evidence="10 13" id="KW-0143">Chaperone</keyword>
<dbReference type="NCBIfam" id="TIGR00548">
    <property type="entry name" value="lolB"/>
    <property type="match status" value="1"/>
</dbReference>
<keyword evidence="5 13" id="KW-0813">Transport</keyword>
<evidence type="ECO:0000256" key="10">
    <source>
        <dbReference type="ARBA" id="ARBA00023186"/>
    </source>
</evidence>
<keyword evidence="11 13" id="KW-0998">Cell outer membrane</keyword>
<comment type="subunit">
    <text evidence="3 13">Monomer.</text>
</comment>
<dbReference type="InterPro" id="IPR004565">
    <property type="entry name" value="OM_lipoprot_LolB"/>
</dbReference>
<dbReference type="Proteomes" id="UP000219993">
    <property type="component" value="Chromosome"/>
</dbReference>
<evidence type="ECO:0000256" key="14">
    <source>
        <dbReference type="SAM" id="SignalP"/>
    </source>
</evidence>
<evidence type="ECO:0000256" key="4">
    <source>
        <dbReference type="ARBA" id="ARBA00016202"/>
    </source>
</evidence>
<protein>
    <recommendedName>
        <fullName evidence="4 13">Outer-membrane lipoprotein LolB</fullName>
    </recommendedName>
</protein>
<evidence type="ECO:0000256" key="3">
    <source>
        <dbReference type="ARBA" id="ARBA00011245"/>
    </source>
</evidence>
<keyword evidence="16" id="KW-1185">Reference proteome</keyword>
<keyword evidence="7 13" id="KW-0653">Protein transport</keyword>
<dbReference type="CDD" id="cd16326">
    <property type="entry name" value="LolB"/>
    <property type="match status" value="1"/>
</dbReference>
<evidence type="ECO:0000256" key="13">
    <source>
        <dbReference type="HAMAP-Rule" id="MF_00233"/>
    </source>
</evidence>
<keyword evidence="12 13" id="KW-0449">Lipoprotein</keyword>
<dbReference type="OrthoDB" id="9797618at2"/>
<evidence type="ECO:0000256" key="1">
    <source>
        <dbReference type="ARBA" id="ARBA00004459"/>
    </source>
</evidence>
<dbReference type="EMBL" id="CP021435">
    <property type="protein sequence ID" value="ATJ82083.1"/>
    <property type="molecule type" value="Genomic_DNA"/>
</dbReference>
<keyword evidence="8 13" id="KW-0472">Membrane</keyword>
<dbReference type="GO" id="GO:0015031">
    <property type="term" value="P:protein transport"/>
    <property type="evidence" value="ECO:0007669"/>
    <property type="project" value="UniProtKB-KW"/>
</dbReference>
<evidence type="ECO:0000256" key="6">
    <source>
        <dbReference type="ARBA" id="ARBA00022729"/>
    </source>
</evidence>
<comment type="function">
    <text evidence="13">Plays a critical role in the incorporation of lipoproteins in the outer membrane after they are released by the LolA protein.</text>
</comment>
<dbReference type="SUPFAM" id="SSF89392">
    <property type="entry name" value="Prokaryotic lipoproteins and lipoprotein localization factors"/>
    <property type="match status" value="1"/>
</dbReference>
<accession>A0A291P5A1</accession>
<gene>
    <name evidence="13 15" type="primary">lolB</name>
    <name evidence="15" type="ORF">BEI_1096</name>
</gene>
<dbReference type="AlphaFoldDB" id="A0A291P5A1"/>
<dbReference type="Pfam" id="PF03550">
    <property type="entry name" value="LolB"/>
    <property type="match status" value="1"/>
</dbReference>
<proteinExistence type="inferred from homology"/>